<reference evidence="11 12" key="2">
    <citation type="journal article" date="2013" name="PLoS ONE">
        <title>Whole genome mapping and re-organization of the nuclear and mitochondrial genomes of Babesia microti isolates.</title>
        <authorList>
            <person name="Cornillot E."/>
            <person name="Dassouli A."/>
            <person name="Garg A."/>
            <person name="Pachikara N."/>
            <person name="Randazzo S."/>
            <person name="Depoix D."/>
            <person name="Carcy B."/>
            <person name="Delbecq S."/>
            <person name="Frutos R."/>
            <person name="Silva J.C."/>
            <person name="Sutton R."/>
            <person name="Krause P.J."/>
            <person name="Mamoun C.B."/>
        </authorList>
    </citation>
    <scope>NUCLEOTIDE SEQUENCE [LARGE SCALE GENOMIC DNA]</scope>
    <source>
        <strain evidence="11 12">RI</strain>
    </source>
</reference>
<dbReference type="Gene3D" id="3.30.470.30">
    <property type="entry name" value="DNA ligase/mRNA capping enzyme"/>
    <property type="match status" value="1"/>
</dbReference>
<dbReference type="RefSeq" id="XP_012648950.1">
    <property type="nucleotide sequence ID" value="XM_012793496.1"/>
</dbReference>
<evidence type="ECO:0000256" key="8">
    <source>
        <dbReference type="ARBA" id="ARBA00022884"/>
    </source>
</evidence>
<dbReference type="AlphaFoldDB" id="A0A0K3AMK4"/>
<keyword evidence="8" id="KW-0694">RNA-binding</keyword>
<evidence type="ECO:0000256" key="5">
    <source>
        <dbReference type="ARBA" id="ARBA00016034"/>
    </source>
</evidence>
<dbReference type="InterPro" id="IPR017336">
    <property type="entry name" value="Snurportin-1"/>
</dbReference>
<dbReference type="GeneID" id="24424975"/>
<keyword evidence="12" id="KW-1185">Reference proteome</keyword>
<evidence type="ECO:0000256" key="3">
    <source>
        <dbReference type="ARBA" id="ARBA00004496"/>
    </source>
</evidence>
<dbReference type="SUPFAM" id="SSF56091">
    <property type="entry name" value="DNA ligase/mRNA capping enzyme, catalytic domain"/>
    <property type="match status" value="1"/>
</dbReference>
<dbReference type="EMBL" id="LN871598">
    <property type="protein sequence ID" value="CTQ40939.1"/>
    <property type="molecule type" value="Genomic_DNA"/>
</dbReference>
<dbReference type="KEGG" id="bmic:BMR1_03g01700"/>
<dbReference type="Pfam" id="PF21974">
    <property type="entry name" value="SPN1_m3Gcap_bd"/>
    <property type="match status" value="1"/>
</dbReference>
<evidence type="ECO:0000313" key="12">
    <source>
        <dbReference type="Proteomes" id="UP000002899"/>
    </source>
</evidence>
<evidence type="ECO:0000256" key="1">
    <source>
        <dbReference type="ARBA" id="ARBA00003975"/>
    </source>
</evidence>
<evidence type="ECO:0000256" key="4">
    <source>
        <dbReference type="ARBA" id="ARBA00007540"/>
    </source>
</evidence>
<comment type="similarity">
    <text evidence="4">Belongs to the snurportin family.</text>
</comment>
<dbReference type="GO" id="GO:0003723">
    <property type="term" value="F:RNA binding"/>
    <property type="evidence" value="ECO:0007669"/>
    <property type="project" value="UniProtKB-KW"/>
</dbReference>
<reference evidence="11 12" key="1">
    <citation type="journal article" date="2012" name="Nucleic Acids Res.">
        <title>Sequencing of the smallest Apicomplexan genome from the human pathogen Babesia microti.</title>
        <authorList>
            <person name="Cornillot E."/>
            <person name="Hadj-Kaddour K."/>
            <person name="Dassouli A."/>
            <person name="Noel B."/>
            <person name="Ranwez V."/>
            <person name="Vacherie B."/>
            <person name="Augagneur Y."/>
            <person name="Bres V."/>
            <person name="Duclos A."/>
            <person name="Randazzo S."/>
            <person name="Carcy B."/>
            <person name="Debierre-Grockiego F."/>
            <person name="Delbecq S."/>
            <person name="Moubri-Menage K."/>
            <person name="Shams-Eldin H."/>
            <person name="Usmani-Brown S."/>
            <person name="Bringaud F."/>
            <person name="Wincker P."/>
            <person name="Vivares C.P."/>
            <person name="Schwarz R.T."/>
            <person name="Schetters T.P."/>
            <person name="Krause P.J."/>
            <person name="Gorenflot A."/>
            <person name="Berry V."/>
            <person name="Barbe V."/>
            <person name="Ben Mamoun C."/>
        </authorList>
    </citation>
    <scope>NUCLEOTIDE SEQUENCE [LARGE SCALE GENOMIC DNA]</scope>
    <source>
        <strain evidence="11 12">RI</strain>
    </source>
</reference>
<feature type="domain" description="Snurportin-1 m3G cap-binding" evidence="10">
    <location>
        <begin position="109"/>
        <end position="246"/>
    </location>
</feature>
<evidence type="ECO:0000256" key="7">
    <source>
        <dbReference type="ARBA" id="ARBA00022490"/>
    </source>
</evidence>
<evidence type="ECO:0000256" key="6">
    <source>
        <dbReference type="ARBA" id="ARBA00022448"/>
    </source>
</evidence>
<evidence type="ECO:0000256" key="9">
    <source>
        <dbReference type="ARBA" id="ARBA00023242"/>
    </source>
</evidence>
<dbReference type="Proteomes" id="UP000002899">
    <property type="component" value="Chromosome III"/>
</dbReference>
<evidence type="ECO:0000313" key="11">
    <source>
        <dbReference type="EMBL" id="CTQ40939.1"/>
    </source>
</evidence>
<dbReference type="GO" id="GO:0005634">
    <property type="term" value="C:nucleus"/>
    <property type="evidence" value="ECO:0007669"/>
    <property type="project" value="UniProtKB-SubCell"/>
</dbReference>
<sequence>MYSNERLHERYASTHPFSDSTEVLKSSRNKRIQFLRTLRQSIVGKKREEFIRLMELHTSDKNDQQPHSNLNVTIIPLPTNYFFKLLVIPEFLLGTKNTVVEESQMISDSVFFPRPSGKRLIVQIKNFVVRAFDKGGILRYNFNTDLCKGPTLLDVVVQKNKFYVCDVLFYNGILMASSPADCRLFFIKSRIQESADSIFQCVDYHHTSVADLQRVYELTENSQNVEYDSLVFLARNAEYMGGYNPFWLVWRDNSISKYDEAGTPCRVFLDTKAGNLSTLDGVHIGTMNLAGFKHKRRKIIVKINVSKVDLDNLQILNYSIVTGRNNSMLLSTSGPLPHSLRQILSRFRYDGKSMFYDLLHELENISIIHIDD</sequence>
<dbReference type="GO" id="GO:0061015">
    <property type="term" value="P:snRNA import into nucleus"/>
    <property type="evidence" value="ECO:0007669"/>
    <property type="project" value="InterPro"/>
</dbReference>
<keyword evidence="7" id="KW-0963">Cytoplasm</keyword>
<reference evidence="11 12" key="3">
    <citation type="journal article" date="2016" name="Sci. Rep.">
        <title>Genome-wide diversity and gene expression profiling of Babesia microti isolates identify polymorphic genes that mediate host-pathogen interactions.</title>
        <authorList>
            <person name="Silva J.C."/>
            <person name="Cornillot E."/>
            <person name="McCracken C."/>
            <person name="Usmani-Brown S."/>
            <person name="Dwivedi A."/>
            <person name="Ifeonu O.O."/>
            <person name="Crabtree J."/>
            <person name="Gotia H.T."/>
            <person name="Virji A.Z."/>
            <person name="Reynes C."/>
            <person name="Colinge J."/>
            <person name="Kumar V."/>
            <person name="Lawres L."/>
            <person name="Pazzi J.E."/>
            <person name="Pablo J.V."/>
            <person name="Hung C."/>
            <person name="Brancato J."/>
            <person name="Kumari P."/>
            <person name="Orvis J."/>
            <person name="Tretina K."/>
            <person name="Chibucos M."/>
            <person name="Ott S."/>
            <person name="Sadzewicz L."/>
            <person name="Sengamalay N."/>
            <person name="Shetty A.C."/>
            <person name="Su Q."/>
            <person name="Tallon L."/>
            <person name="Fraser C.M."/>
            <person name="Frutos R."/>
            <person name="Molina D.M."/>
            <person name="Krause P.J."/>
            <person name="Ben Mamoun C."/>
        </authorList>
    </citation>
    <scope>NUCLEOTIDE SEQUENCE [LARGE SCALE GENOMIC DNA]</scope>
    <source>
        <strain evidence="11 12">RI</strain>
    </source>
</reference>
<dbReference type="GO" id="GO:0005737">
    <property type="term" value="C:cytoplasm"/>
    <property type="evidence" value="ECO:0007669"/>
    <property type="project" value="UniProtKB-SubCell"/>
</dbReference>
<protein>
    <recommendedName>
        <fullName evidence="5">Snurportin-1</fullName>
    </recommendedName>
</protein>
<dbReference type="PANTHER" id="PTHR13403">
    <property type="entry name" value="SNURPORTIN1 RNUT1 PROTEIN RNA, U TRANSPORTER 1"/>
    <property type="match status" value="1"/>
</dbReference>
<comment type="function">
    <text evidence="1">Functions as an U snRNP-specific nuclear import adapter. Involved in the trimethylguanosine (m3G)-cap-dependent nuclear import of U snRNPs. Binds specifically to the terminal m3G-cap U snRNAs.</text>
</comment>
<keyword evidence="6" id="KW-0813">Transport</keyword>
<dbReference type="VEuPathDB" id="PiroplasmaDB:BMR1_03g01700"/>
<proteinExistence type="inferred from homology"/>
<accession>A0A0K3AMK4</accession>
<evidence type="ECO:0000259" key="10">
    <source>
        <dbReference type="Pfam" id="PF21974"/>
    </source>
</evidence>
<keyword evidence="9" id="KW-0539">Nucleus</keyword>
<dbReference type="PANTHER" id="PTHR13403:SF6">
    <property type="entry name" value="SNURPORTIN-1"/>
    <property type="match status" value="1"/>
</dbReference>
<evidence type="ECO:0000256" key="2">
    <source>
        <dbReference type="ARBA" id="ARBA00004123"/>
    </source>
</evidence>
<dbReference type="InterPro" id="IPR047857">
    <property type="entry name" value="Snurportin1_C"/>
</dbReference>
<dbReference type="OrthoDB" id="364737at2759"/>
<organism evidence="11 12">
    <name type="scientific">Babesia microti (strain RI)</name>
    <dbReference type="NCBI Taxonomy" id="1133968"/>
    <lineage>
        <taxon>Eukaryota</taxon>
        <taxon>Sar</taxon>
        <taxon>Alveolata</taxon>
        <taxon>Apicomplexa</taxon>
        <taxon>Aconoidasida</taxon>
        <taxon>Piroplasmida</taxon>
        <taxon>Babesiidae</taxon>
        <taxon>Babesia</taxon>
    </lineage>
</organism>
<comment type="subcellular location">
    <subcellularLocation>
        <location evidence="3">Cytoplasm</location>
    </subcellularLocation>
    <subcellularLocation>
        <location evidence="2">Nucleus</location>
    </subcellularLocation>
</comment>
<name>A0A0K3AMK4_BABMR</name>